<dbReference type="Proteomes" id="UP001163321">
    <property type="component" value="Chromosome 3"/>
</dbReference>
<reference evidence="1 2" key="1">
    <citation type="journal article" date="2022" name="bioRxiv">
        <title>The genome of the oomycete Peronosclerospora sorghi, a cosmopolitan pathogen of maize and sorghum, is inflated with dispersed pseudogenes.</title>
        <authorList>
            <person name="Fletcher K."/>
            <person name="Martin F."/>
            <person name="Isakeit T."/>
            <person name="Cavanaugh K."/>
            <person name="Magill C."/>
            <person name="Michelmore R."/>
        </authorList>
    </citation>
    <scope>NUCLEOTIDE SEQUENCE [LARGE SCALE GENOMIC DNA]</scope>
    <source>
        <strain evidence="1">P6</strain>
    </source>
</reference>
<evidence type="ECO:0000313" key="1">
    <source>
        <dbReference type="EMBL" id="KAI9914412.1"/>
    </source>
</evidence>
<keyword evidence="2" id="KW-1185">Reference proteome</keyword>
<evidence type="ECO:0000313" key="2">
    <source>
        <dbReference type="Proteomes" id="UP001163321"/>
    </source>
</evidence>
<accession>A0ACC0W7J0</accession>
<organism evidence="1 2">
    <name type="scientific">Peronosclerospora sorghi</name>
    <dbReference type="NCBI Taxonomy" id="230839"/>
    <lineage>
        <taxon>Eukaryota</taxon>
        <taxon>Sar</taxon>
        <taxon>Stramenopiles</taxon>
        <taxon>Oomycota</taxon>
        <taxon>Peronosporomycetes</taxon>
        <taxon>Peronosporales</taxon>
        <taxon>Peronosporaceae</taxon>
        <taxon>Peronosclerospora</taxon>
    </lineage>
</organism>
<name>A0ACC0W7J0_9STRA</name>
<protein>
    <submittedName>
        <fullName evidence="1">Uncharacterized protein</fullName>
    </submittedName>
</protein>
<sequence>MSMTLLLPSHGCTGMLRRWYYGAMKKVVFKNLIMLAHYSQFGGDPNQLVLLGHSAGAHLVMQVLADPQYLVAAGMNQSTHTFVKGAVGLSGVYNIVRLANTAFYGPVVTIPPFGNRVEQWRNASIAMTVLRVGSISPILKIPLLLLNARDDLHLVDDSKELTRWLIEAGSTNIQRHVITNCNHFSIIQQLAGEHSVNNLTMKLIMAFIKDIPEPNTNPKTSSLS</sequence>
<dbReference type="EMBL" id="CM047582">
    <property type="protein sequence ID" value="KAI9914412.1"/>
    <property type="molecule type" value="Genomic_DNA"/>
</dbReference>
<comment type="caution">
    <text evidence="1">The sequence shown here is derived from an EMBL/GenBank/DDBJ whole genome shotgun (WGS) entry which is preliminary data.</text>
</comment>
<proteinExistence type="predicted"/>
<gene>
    <name evidence="1" type="ORF">PsorP6_008356</name>
</gene>